<organism evidence="2 3">
    <name type="scientific">Miscanthus lutarioriparius</name>
    <dbReference type="NCBI Taxonomy" id="422564"/>
    <lineage>
        <taxon>Eukaryota</taxon>
        <taxon>Viridiplantae</taxon>
        <taxon>Streptophyta</taxon>
        <taxon>Embryophyta</taxon>
        <taxon>Tracheophyta</taxon>
        <taxon>Spermatophyta</taxon>
        <taxon>Magnoliopsida</taxon>
        <taxon>Liliopsida</taxon>
        <taxon>Poales</taxon>
        <taxon>Poaceae</taxon>
        <taxon>PACMAD clade</taxon>
        <taxon>Panicoideae</taxon>
        <taxon>Andropogonodae</taxon>
        <taxon>Andropogoneae</taxon>
        <taxon>Saccharinae</taxon>
        <taxon>Miscanthus</taxon>
    </lineage>
</organism>
<gene>
    <name evidence="2" type="ORF">NCGR_LOCUS28780</name>
</gene>
<feature type="region of interest" description="Disordered" evidence="1">
    <location>
        <begin position="1"/>
        <end position="26"/>
    </location>
</feature>
<dbReference type="EMBL" id="CAJGYO010000007">
    <property type="protein sequence ID" value="CAD6243858.1"/>
    <property type="molecule type" value="Genomic_DNA"/>
</dbReference>
<comment type="caution">
    <text evidence="2">The sequence shown here is derived from an EMBL/GenBank/DDBJ whole genome shotgun (WGS) entry which is preliminary data.</text>
</comment>
<proteinExistence type="predicted"/>
<evidence type="ECO:0000313" key="2">
    <source>
        <dbReference type="EMBL" id="CAD6243858.1"/>
    </source>
</evidence>
<keyword evidence="3" id="KW-1185">Reference proteome</keyword>
<protein>
    <submittedName>
        <fullName evidence="2">Uncharacterized protein</fullName>
    </submittedName>
</protein>
<name>A0A811PLE3_9POAL</name>
<evidence type="ECO:0000256" key="1">
    <source>
        <dbReference type="SAM" id="MobiDB-lite"/>
    </source>
</evidence>
<evidence type="ECO:0000313" key="3">
    <source>
        <dbReference type="Proteomes" id="UP000604825"/>
    </source>
</evidence>
<reference evidence="2" key="1">
    <citation type="submission" date="2020-10" db="EMBL/GenBank/DDBJ databases">
        <authorList>
            <person name="Han B."/>
            <person name="Lu T."/>
            <person name="Zhao Q."/>
            <person name="Huang X."/>
            <person name="Zhao Y."/>
        </authorList>
    </citation>
    <scope>NUCLEOTIDE SEQUENCE</scope>
</reference>
<dbReference type="Proteomes" id="UP000604825">
    <property type="component" value="Unassembled WGS sequence"/>
</dbReference>
<accession>A0A811PLE3</accession>
<sequence length="49" mass="5492">MTKKVSDTSAAPYAQRSLPHLYTHPKGVVAQMDNAQQQLEEMPTRVLHS</sequence>
<dbReference type="AlphaFoldDB" id="A0A811PLE3"/>